<sequence length="350" mass="37269">MTLLASRRPVRRVALSAAAFVAAVLIAGCTPTTPEPSPSTSTSTAPMARPSPTPTPTPEPVVAPLRGTEVPASIDTPALSAKIDNHWDARPQWGLEHTDIVFEELVEGGLTRYVAVWHSDVPEEVGPIRSIRPMDPDIVSPLGGIIAYSGGQARFVAMMQKTDVHNAIHGGADDRFMFRSTQKLAPHNVVLDAQDIVAEYDELDPPAAQFAYSPRGSAPVFGTPSGGVDLAFAPESPRSWTWDAASNTYLRAQEGRADTDSTGAQLSATNVVVLRVAIDWSYGIVPRTVMIDSGQAWISTGGSVREGTWSKDSRTAAITLTDAVGREIRLAPGNTWVELVPDSGSVSVHD</sequence>
<evidence type="ECO:0000256" key="1">
    <source>
        <dbReference type="SAM" id="MobiDB-lite"/>
    </source>
</evidence>
<protein>
    <recommendedName>
        <fullName evidence="7">DUF3048 domain-containing protein</fullName>
    </recommendedName>
</protein>
<evidence type="ECO:0008006" key="7">
    <source>
        <dbReference type="Google" id="ProtNLM"/>
    </source>
</evidence>
<organism evidence="5 6">
    <name type="scientific">Microbacterium invictum</name>
    <dbReference type="NCBI Taxonomy" id="515415"/>
    <lineage>
        <taxon>Bacteria</taxon>
        <taxon>Bacillati</taxon>
        <taxon>Actinomycetota</taxon>
        <taxon>Actinomycetes</taxon>
        <taxon>Micrococcales</taxon>
        <taxon>Microbacteriaceae</taxon>
        <taxon>Microbacterium</taxon>
    </lineage>
</organism>
<dbReference type="InterPro" id="IPR021416">
    <property type="entry name" value="DUF3048_N"/>
</dbReference>
<feature type="signal peptide" evidence="2">
    <location>
        <begin position="1"/>
        <end position="27"/>
    </location>
</feature>
<feature type="region of interest" description="Disordered" evidence="1">
    <location>
        <begin position="30"/>
        <end position="64"/>
    </location>
</feature>
<evidence type="ECO:0000256" key="2">
    <source>
        <dbReference type="SAM" id="SignalP"/>
    </source>
</evidence>
<dbReference type="PROSITE" id="PS51257">
    <property type="entry name" value="PROKAR_LIPOPROTEIN"/>
    <property type="match status" value="1"/>
</dbReference>
<name>A0AA40SLW6_9MICO</name>
<dbReference type="EMBL" id="JACIFH010000001">
    <property type="protein sequence ID" value="MBB4138495.1"/>
    <property type="molecule type" value="Genomic_DNA"/>
</dbReference>
<evidence type="ECO:0000313" key="6">
    <source>
        <dbReference type="Proteomes" id="UP000549113"/>
    </source>
</evidence>
<feature type="domain" description="DUF3048" evidence="3">
    <location>
        <begin position="76"/>
        <end position="202"/>
    </location>
</feature>
<dbReference type="Pfam" id="PF17479">
    <property type="entry name" value="DUF3048_C"/>
    <property type="match status" value="1"/>
</dbReference>
<feature type="compositionally biased region" description="Pro residues" evidence="1">
    <location>
        <begin position="49"/>
        <end position="61"/>
    </location>
</feature>
<evidence type="ECO:0000259" key="4">
    <source>
        <dbReference type="Pfam" id="PF17479"/>
    </source>
</evidence>
<reference evidence="5 6" key="1">
    <citation type="submission" date="2020-08" db="EMBL/GenBank/DDBJ databases">
        <title>Sequencing the genomes of 1000 actinobacteria strains.</title>
        <authorList>
            <person name="Klenk H.-P."/>
        </authorList>
    </citation>
    <scope>NUCLEOTIDE SEQUENCE [LARGE SCALE GENOMIC DNA]</scope>
    <source>
        <strain evidence="5 6">DSM 19600</strain>
    </source>
</reference>
<dbReference type="InterPro" id="IPR035328">
    <property type="entry name" value="DUF3048_C"/>
</dbReference>
<keyword evidence="2" id="KW-0732">Signal</keyword>
<evidence type="ECO:0000313" key="5">
    <source>
        <dbReference type="EMBL" id="MBB4138495.1"/>
    </source>
</evidence>
<dbReference type="RefSeq" id="WP_183498278.1">
    <property type="nucleotide sequence ID" value="NZ_BAABCO010000003.1"/>
</dbReference>
<feature type="chain" id="PRO_5041327300" description="DUF3048 domain-containing protein" evidence="2">
    <location>
        <begin position="28"/>
        <end position="350"/>
    </location>
</feature>
<feature type="compositionally biased region" description="Low complexity" evidence="1">
    <location>
        <begin position="30"/>
        <end position="48"/>
    </location>
</feature>
<evidence type="ECO:0000259" key="3">
    <source>
        <dbReference type="Pfam" id="PF11258"/>
    </source>
</evidence>
<dbReference type="SUPFAM" id="SSF159774">
    <property type="entry name" value="YerB-like"/>
    <property type="match status" value="1"/>
</dbReference>
<dbReference type="Pfam" id="PF11258">
    <property type="entry name" value="DUF3048"/>
    <property type="match status" value="1"/>
</dbReference>
<proteinExistence type="predicted"/>
<dbReference type="Gene3D" id="3.50.90.10">
    <property type="entry name" value="YerB-like"/>
    <property type="match status" value="1"/>
</dbReference>
<comment type="caution">
    <text evidence="5">The sequence shown here is derived from an EMBL/GenBank/DDBJ whole genome shotgun (WGS) entry which is preliminary data.</text>
</comment>
<dbReference type="Proteomes" id="UP000549113">
    <property type="component" value="Unassembled WGS sequence"/>
</dbReference>
<keyword evidence="6" id="KW-1185">Reference proteome</keyword>
<dbReference type="AlphaFoldDB" id="A0AA40SLW6"/>
<feature type="domain" description="DUF3048" evidence="4">
    <location>
        <begin position="229"/>
        <end position="337"/>
    </location>
</feature>
<dbReference type="InterPro" id="IPR023158">
    <property type="entry name" value="YerB-like_sf"/>
</dbReference>
<accession>A0AA40SLW6</accession>
<gene>
    <name evidence="5" type="ORF">BKA10_000289</name>
</gene>